<dbReference type="SMART" id="SM00382">
    <property type="entry name" value="AAA"/>
    <property type="match status" value="1"/>
</dbReference>
<dbReference type="InterPro" id="IPR027417">
    <property type="entry name" value="P-loop_NTPase"/>
</dbReference>
<dbReference type="PANTHER" id="PTHR43335:SF4">
    <property type="entry name" value="ABC TRANSPORTER, ATP-BINDING PROTEIN"/>
    <property type="match status" value="1"/>
</dbReference>
<protein>
    <recommendedName>
        <fullName evidence="5">ABC transporter domain-containing protein</fullName>
    </recommendedName>
</protein>
<evidence type="ECO:0000256" key="2">
    <source>
        <dbReference type="ARBA" id="ARBA00022448"/>
    </source>
</evidence>
<dbReference type="GO" id="GO:0005524">
    <property type="term" value="F:ATP binding"/>
    <property type="evidence" value="ECO:0007669"/>
    <property type="project" value="UniProtKB-KW"/>
</dbReference>
<accession>A0A382BDI3</accession>
<keyword evidence="3" id="KW-0547">Nucleotide-binding</keyword>
<gene>
    <name evidence="6" type="ORF">METZ01_LOCUS164578</name>
</gene>
<keyword evidence="4" id="KW-0067">ATP-binding</keyword>
<dbReference type="EMBL" id="UINC01029277">
    <property type="protein sequence ID" value="SVB11724.1"/>
    <property type="molecule type" value="Genomic_DNA"/>
</dbReference>
<evidence type="ECO:0000256" key="3">
    <source>
        <dbReference type="ARBA" id="ARBA00022741"/>
    </source>
</evidence>
<proteinExistence type="inferred from homology"/>
<comment type="similarity">
    <text evidence="1">Belongs to the ABC transporter superfamily.</text>
</comment>
<dbReference type="SUPFAM" id="SSF52540">
    <property type="entry name" value="P-loop containing nucleoside triphosphate hydrolases"/>
    <property type="match status" value="1"/>
</dbReference>
<dbReference type="PROSITE" id="PS50893">
    <property type="entry name" value="ABC_TRANSPORTER_2"/>
    <property type="match status" value="1"/>
</dbReference>
<dbReference type="CDD" id="cd03230">
    <property type="entry name" value="ABC_DR_subfamily_A"/>
    <property type="match status" value="1"/>
</dbReference>
<evidence type="ECO:0000313" key="6">
    <source>
        <dbReference type="EMBL" id="SVB11724.1"/>
    </source>
</evidence>
<dbReference type="AlphaFoldDB" id="A0A382BDI3"/>
<evidence type="ECO:0000256" key="1">
    <source>
        <dbReference type="ARBA" id="ARBA00005417"/>
    </source>
</evidence>
<dbReference type="InterPro" id="IPR003439">
    <property type="entry name" value="ABC_transporter-like_ATP-bd"/>
</dbReference>
<dbReference type="InterPro" id="IPR003593">
    <property type="entry name" value="AAA+_ATPase"/>
</dbReference>
<evidence type="ECO:0000259" key="5">
    <source>
        <dbReference type="PROSITE" id="PS50893"/>
    </source>
</evidence>
<sequence length="311" mass="34540">MIEVENLTKYYGPRRAINNLTFQVAQGEVVGFLGPNGAGKSTTMNILSCILPASSGTARIRGYDTFEHSLEIRKIIGYLPETPPLYPDMSVRDYLMFAAQIRGMTGKQTGNAIEKVIESCSLKDASHRIIGRLSKGYQQRVGLAQAMVHDPDILILDEPTLGLDPIQIIEIRKLIQDLAASHTIILSSHILPEITQICQRVIIINEGEIVAVDSLEGLTASLRKSERLSLTVRNEGNKVEEKLNSIKQVLSVLPGEKNQFLLECELNSKLQDEIARLALENQWGLVEIKPLSLTLEDVFLKLTIEEKDVKA</sequence>
<reference evidence="6" key="1">
    <citation type="submission" date="2018-05" db="EMBL/GenBank/DDBJ databases">
        <authorList>
            <person name="Lanie J.A."/>
            <person name="Ng W.-L."/>
            <person name="Kazmierczak K.M."/>
            <person name="Andrzejewski T.M."/>
            <person name="Davidsen T.M."/>
            <person name="Wayne K.J."/>
            <person name="Tettelin H."/>
            <person name="Glass J.I."/>
            <person name="Rusch D."/>
            <person name="Podicherti R."/>
            <person name="Tsui H.-C.T."/>
            <person name="Winkler M.E."/>
        </authorList>
    </citation>
    <scope>NUCLEOTIDE SEQUENCE</scope>
</reference>
<dbReference type="PANTHER" id="PTHR43335">
    <property type="entry name" value="ABC TRANSPORTER, ATP-BINDING PROTEIN"/>
    <property type="match status" value="1"/>
</dbReference>
<organism evidence="6">
    <name type="scientific">marine metagenome</name>
    <dbReference type="NCBI Taxonomy" id="408172"/>
    <lineage>
        <taxon>unclassified sequences</taxon>
        <taxon>metagenomes</taxon>
        <taxon>ecological metagenomes</taxon>
    </lineage>
</organism>
<feature type="domain" description="ABC transporter" evidence="5">
    <location>
        <begin position="2"/>
        <end position="231"/>
    </location>
</feature>
<dbReference type="Gene3D" id="3.40.50.300">
    <property type="entry name" value="P-loop containing nucleotide triphosphate hydrolases"/>
    <property type="match status" value="1"/>
</dbReference>
<dbReference type="GO" id="GO:0016887">
    <property type="term" value="F:ATP hydrolysis activity"/>
    <property type="evidence" value="ECO:0007669"/>
    <property type="project" value="InterPro"/>
</dbReference>
<dbReference type="Pfam" id="PF00005">
    <property type="entry name" value="ABC_tran"/>
    <property type="match status" value="1"/>
</dbReference>
<name>A0A382BDI3_9ZZZZ</name>
<keyword evidence="2" id="KW-0813">Transport</keyword>
<evidence type="ECO:0000256" key="4">
    <source>
        <dbReference type="ARBA" id="ARBA00022840"/>
    </source>
</evidence>